<feature type="domain" description="Type II secretion system protein GspF" evidence="7">
    <location>
        <begin position="153"/>
        <end position="278"/>
    </location>
</feature>
<evidence type="ECO:0000313" key="9">
    <source>
        <dbReference type="Proteomes" id="UP000644756"/>
    </source>
</evidence>
<dbReference type="GO" id="GO:0005886">
    <property type="term" value="C:plasma membrane"/>
    <property type="evidence" value="ECO:0007669"/>
    <property type="project" value="UniProtKB-SubCell"/>
</dbReference>
<reference evidence="8" key="1">
    <citation type="journal article" date="2014" name="Int. J. Syst. Evol. Microbiol.">
        <title>Complete genome sequence of Corynebacterium casei LMG S-19264T (=DSM 44701T), isolated from a smear-ripened cheese.</title>
        <authorList>
            <consortium name="US DOE Joint Genome Institute (JGI-PGF)"/>
            <person name="Walter F."/>
            <person name="Albersmeier A."/>
            <person name="Kalinowski J."/>
            <person name="Ruckert C."/>
        </authorList>
    </citation>
    <scope>NUCLEOTIDE SEQUENCE</scope>
    <source>
        <strain evidence="8">CGMCC 1.12987</strain>
    </source>
</reference>
<dbReference type="AlphaFoldDB" id="A0A917FQV5"/>
<comment type="caution">
    <text evidence="8">The sequence shown here is derived from an EMBL/GenBank/DDBJ whole genome shotgun (WGS) entry which is preliminary data.</text>
</comment>
<keyword evidence="4 6" id="KW-1133">Transmembrane helix</keyword>
<evidence type="ECO:0000259" key="7">
    <source>
        <dbReference type="Pfam" id="PF00482"/>
    </source>
</evidence>
<evidence type="ECO:0000256" key="6">
    <source>
        <dbReference type="SAM" id="Phobius"/>
    </source>
</evidence>
<name>A0A917FQV5_9BACL</name>
<evidence type="ECO:0000313" key="8">
    <source>
        <dbReference type="EMBL" id="GGG00518.1"/>
    </source>
</evidence>
<dbReference type="PANTHER" id="PTHR35007:SF1">
    <property type="entry name" value="PILUS ASSEMBLY PROTEIN"/>
    <property type="match status" value="1"/>
</dbReference>
<dbReference type="RefSeq" id="WP_188530653.1">
    <property type="nucleotide sequence ID" value="NZ_BMGR01000005.1"/>
</dbReference>
<evidence type="ECO:0000256" key="1">
    <source>
        <dbReference type="ARBA" id="ARBA00004651"/>
    </source>
</evidence>
<protein>
    <submittedName>
        <fullName evidence="8">Secretion system protein</fullName>
    </submittedName>
</protein>
<reference evidence="8" key="2">
    <citation type="submission" date="2020-09" db="EMBL/GenBank/DDBJ databases">
        <authorList>
            <person name="Sun Q."/>
            <person name="Zhou Y."/>
        </authorList>
    </citation>
    <scope>NUCLEOTIDE SEQUENCE</scope>
    <source>
        <strain evidence="8">CGMCC 1.12987</strain>
    </source>
</reference>
<dbReference type="EMBL" id="BMGR01000005">
    <property type="protein sequence ID" value="GGG00518.1"/>
    <property type="molecule type" value="Genomic_DNA"/>
</dbReference>
<dbReference type="Gene3D" id="1.20.81.30">
    <property type="entry name" value="Type II secretion system (T2SS), domain F"/>
    <property type="match status" value="1"/>
</dbReference>
<gene>
    <name evidence="8" type="ORF">GCM10010916_17110</name>
</gene>
<feature type="transmembrane region" description="Helical" evidence="6">
    <location>
        <begin position="292"/>
        <end position="312"/>
    </location>
</feature>
<comment type="subcellular location">
    <subcellularLocation>
        <location evidence="1">Cell membrane</location>
        <topology evidence="1">Multi-pass membrane protein</topology>
    </subcellularLocation>
</comment>
<keyword evidence="3 6" id="KW-0812">Transmembrane</keyword>
<feature type="transmembrane region" description="Helical" evidence="6">
    <location>
        <begin position="261"/>
        <end position="280"/>
    </location>
</feature>
<feature type="transmembrane region" description="Helical" evidence="6">
    <location>
        <begin position="6"/>
        <end position="25"/>
    </location>
</feature>
<keyword evidence="5 6" id="KW-0472">Membrane</keyword>
<dbReference type="InterPro" id="IPR018076">
    <property type="entry name" value="T2SS_GspF_dom"/>
</dbReference>
<evidence type="ECO:0000256" key="5">
    <source>
        <dbReference type="ARBA" id="ARBA00023136"/>
    </source>
</evidence>
<evidence type="ECO:0000256" key="2">
    <source>
        <dbReference type="ARBA" id="ARBA00022475"/>
    </source>
</evidence>
<evidence type="ECO:0000256" key="3">
    <source>
        <dbReference type="ARBA" id="ARBA00022692"/>
    </source>
</evidence>
<dbReference type="PANTHER" id="PTHR35007">
    <property type="entry name" value="INTEGRAL MEMBRANE PROTEIN-RELATED"/>
    <property type="match status" value="1"/>
</dbReference>
<accession>A0A917FQV5</accession>
<proteinExistence type="predicted"/>
<organism evidence="8 9">
    <name type="scientific">Paenibacillus abyssi</name>
    <dbReference type="NCBI Taxonomy" id="1340531"/>
    <lineage>
        <taxon>Bacteria</taxon>
        <taxon>Bacillati</taxon>
        <taxon>Bacillota</taxon>
        <taxon>Bacilli</taxon>
        <taxon>Bacillales</taxon>
        <taxon>Paenibacillaceae</taxon>
        <taxon>Paenibacillus</taxon>
    </lineage>
</organism>
<dbReference type="Proteomes" id="UP000644756">
    <property type="component" value="Unassembled WGS sequence"/>
</dbReference>
<dbReference type="Pfam" id="PF00482">
    <property type="entry name" value="T2SSF"/>
    <property type="match status" value="1"/>
</dbReference>
<sequence length="320" mass="36529">MKWIIVLLFACTLFLLITASFQMLFSSERRTRKRLTYYLSLHDQRTSANNKFQRVKQFQQYTRNVRGRLISKRRSESLALFLARAGAPLRPEDFMLIQWGTSAAGAAIFYLLFGKIIFGLIGFVIGLMLPLWWVRKKQRDRLNGFNDSLQDMITTVIGSLKAGFSFAQSLKIVAEDSESPMKEEIELVLREMQYGSTMEAALQQLQERMPSEDLDLLIQSILIQRQIGGNLAVILETIVQMIRDRNKIQRQLRTLTAQGRLSGLVIGALPIGIGIFIYLIQPDYIESLFLHPFGIVLLIYGSISGVIGFAFIRKLTRIEV</sequence>
<feature type="transmembrane region" description="Helical" evidence="6">
    <location>
        <begin position="116"/>
        <end position="134"/>
    </location>
</feature>
<evidence type="ECO:0000256" key="4">
    <source>
        <dbReference type="ARBA" id="ARBA00022989"/>
    </source>
</evidence>
<feature type="transmembrane region" description="Helical" evidence="6">
    <location>
        <begin position="94"/>
        <end position="110"/>
    </location>
</feature>
<keyword evidence="2" id="KW-1003">Cell membrane</keyword>
<dbReference type="InterPro" id="IPR042094">
    <property type="entry name" value="T2SS_GspF_sf"/>
</dbReference>
<keyword evidence="9" id="KW-1185">Reference proteome</keyword>